<accession>A0A4S2L1R6</accession>
<sequence>MGGNPAMHLSIVKLSRFIRMMDRSPDRRNLAQFVTRANFVRAELARVAAVSFERRKCARKTHELHGDRIPERLLTGIPPSPVPSPRSEGPLFAFHRSRRLHRCDASSYGCKVDGKVKITDCNSKCLAMLCDETQSRFTQTIARINASRRDRVSEYFTRDIIEIVIVDAEPSEAGGVAPRHAGSNRSRSARATFQQLSKQRSLSVRRSHTGFNL</sequence>
<evidence type="ECO:0000313" key="3">
    <source>
        <dbReference type="Proteomes" id="UP000310200"/>
    </source>
</evidence>
<protein>
    <submittedName>
        <fullName evidence="2">Uncharacterized protein</fullName>
    </submittedName>
</protein>
<dbReference type="AlphaFoldDB" id="A0A4S2L1R6"/>
<feature type="compositionally biased region" description="Basic residues" evidence="1">
    <location>
        <begin position="203"/>
        <end position="213"/>
    </location>
</feature>
<evidence type="ECO:0000256" key="1">
    <source>
        <dbReference type="SAM" id="MobiDB-lite"/>
    </source>
</evidence>
<keyword evidence="3" id="KW-1185">Reference proteome</keyword>
<dbReference type="Proteomes" id="UP000310200">
    <property type="component" value="Unassembled WGS sequence"/>
</dbReference>
<reference evidence="2 3" key="1">
    <citation type="journal article" date="2019" name="Philos. Trans. R. Soc. Lond., B, Biol. Sci.">
        <title>Ant behaviour and brain gene expression of defending hosts depend on the ecological success of the intruding social parasite.</title>
        <authorList>
            <person name="Kaur R."/>
            <person name="Stoldt M."/>
            <person name="Jongepier E."/>
            <person name="Feldmeyer B."/>
            <person name="Menzel F."/>
            <person name="Bornberg-Bauer E."/>
            <person name="Foitzik S."/>
        </authorList>
    </citation>
    <scope>NUCLEOTIDE SEQUENCE [LARGE SCALE GENOMIC DNA]</scope>
    <source>
        <tissue evidence="2">Whole body</tissue>
    </source>
</reference>
<name>A0A4S2L1R6_9HYME</name>
<feature type="compositionally biased region" description="Polar residues" evidence="1">
    <location>
        <begin position="183"/>
        <end position="202"/>
    </location>
</feature>
<evidence type="ECO:0000313" key="2">
    <source>
        <dbReference type="EMBL" id="TGZ56491.1"/>
    </source>
</evidence>
<organism evidence="2 3">
    <name type="scientific">Temnothorax longispinosus</name>
    <dbReference type="NCBI Taxonomy" id="300112"/>
    <lineage>
        <taxon>Eukaryota</taxon>
        <taxon>Metazoa</taxon>
        <taxon>Ecdysozoa</taxon>
        <taxon>Arthropoda</taxon>
        <taxon>Hexapoda</taxon>
        <taxon>Insecta</taxon>
        <taxon>Pterygota</taxon>
        <taxon>Neoptera</taxon>
        <taxon>Endopterygota</taxon>
        <taxon>Hymenoptera</taxon>
        <taxon>Apocrita</taxon>
        <taxon>Aculeata</taxon>
        <taxon>Formicoidea</taxon>
        <taxon>Formicidae</taxon>
        <taxon>Myrmicinae</taxon>
        <taxon>Temnothorax</taxon>
    </lineage>
</organism>
<feature type="region of interest" description="Disordered" evidence="1">
    <location>
        <begin position="173"/>
        <end position="213"/>
    </location>
</feature>
<proteinExistence type="predicted"/>
<gene>
    <name evidence="2" type="ORF">DBV15_07130</name>
</gene>
<dbReference type="EMBL" id="QBLH01000331">
    <property type="protein sequence ID" value="TGZ56491.1"/>
    <property type="molecule type" value="Genomic_DNA"/>
</dbReference>
<comment type="caution">
    <text evidence="2">The sequence shown here is derived from an EMBL/GenBank/DDBJ whole genome shotgun (WGS) entry which is preliminary data.</text>
</comment>